<evidence type="ECO:0000256" key="1">
    <source>
        <dbReference type="SAM" id="MobiDB-lite"/>
    </source>
</evidence>
<feature type="region of interest" description="Disordered" evidence="1">
    <location>
        <begin position="363"/>
        <end position="382"/>
    </location>
</feature>
<gene>
    <name evidence="2" type="ORF">CQ394_08250</name>
</gene>
<organism evidence="2 3">
    <name type="scientific">Clostridium neonatale</name>
    <dbReference type="NCBI Taxonomy" id="137838"/>
    <lineage>
        <taxon>Bacteria</taxon>
        <taxon>Bacillati</taxon>
        <taxon>Bacillota</taxon>
        <taxon>Clostridia</taxon>
        <taxon>Eubacteriales</taxon>
        <taxon>Clostridiaceae</taxon>
        <taxon>Clostridium</taxon>
    </lineage>
</organism>
<dbReference type="EMBL" id="PDCJ01000001">
    <property type="protein sequence ID" value="PEG31674.1"/>
    <property type="molecule type" value="Genomic_DNA"/>
</dbReference>
<dbReference type="OrthoDB" id="1642058at2"/>
<sequence length="488" mass="56309">MKKKDILELKKRLKKDYCTFTKMCGCYVSGEKHIILKFRETFLNLDEDEYFKYLEIAKKVLSGSIGNNILELNFPVGEDLINEKQVSLMQLKRSQLKDDALLNSFYKSIIDNYDYTGNFLILIFHDAYDVITKTNDNAKLDESEEVYEYVLCAICPVSLSAPGLRYFEEENKIKARIRDWIVEAPINGFVFPAFIDRSSDVNSIMYYTKNAKDTHPELMENVLGCYSKQTATIQKETFQSIIKDSFSADETKAEKIFMEVQENLNTMIDEYNEMYDDTDSEPKSLTKKDIQNLLIESGVPEEITTKIEKSYEENFGDDLPLAEHLIDPKILKANEQRRREQILEKQVEILQNKLERTKINVETNSEKEEKHEIESVQNSDKETLDTISNSLDESFPQSDNMLEESNSDIDLETASDLDLEKNSDIALNSVSTEIKPEKHSDPNYDIILQVKPEKLDQIKSQIIDGKKYLVIPVDEDEQANVNGIDTLI</sequence>
<evidence type="ECO:0000313" key="2">
    <source>
        <dbReference type="EMBL" id="PEG31674.1"/>
    </source>
</evidence>
<dbReference type="AlphaFoldDB" id="A0A2A7MJ04"/>
<keyword evidence="3" id="KW-1185">Reference proteome</keyword>
<comment type="caution">
    <text evidence="2">The sequence shown here is derived from an EMBL/GenBank/DDBJ whole genome shotgun (WGS) entry which is preliminary data.</text>
</comment>
<accession>A0A2A7MJ04</accession>
<evidence type="ECO:0000313" key="3">
    <source>
        <dbReference type="Proteomes" id="UP000220840"/>
    </source>
</evidence>
<dbReference type="RefSeq" id="WP_058295831.1">
    <property type="nucleotide sequence ID" value="NZ_CAMRXG010000023.1"/>
</dbReference>
<dbReference type="Pfam" id="PF14199">
    <property type="entry name" value="DUF4317"/>
    <property type="match status" value="1"/>
</dbReference>
<reference evidence="2 3" key="1">
    <citation type="submission" date="2017-10" db="EMBL/GenBank/DDBJ databases">
        <title>Effective Description of Clostridium neonatale sp. nov. linked to necrotizing enterocolitis in neonates and a clarification of species assignable to the genus Clostridium (Prazmowski 1880) emend. Lawson and Rainey 2016.</title>
        <authorList>
            <person name="Bernard K."/>
            <person name="Burdz T."/>
            <person name="Wiebe D."/>
            <person name="Balcewich B."/>
            <person name="Alfa M."/>
            <person name="Bernier A.-M."/>
        </authorList>
    </citation>
    <scope>NUCLEOTIDE SEQUENCE [LARGE SCALE GENOMIC DNA]</scope>
    <source>
        <strain evidence="2 3">LCDC99A005</strain>
    </source>
</reference>
<proteinExistence type="predicted"/>
<dbReference type="Proteomes" id="UP000220840">
    <property type="component" value="Unassembled WGS sequence"/>
</dbReference>
<name>A0A2A7MJ04_9CLOT</name>
<protein>
    <submittedName>
        <fullName evidence="2">DUF4317 domain-containing protein</fullName>
    </submittedName>
</protein>
<dbReference type="InterPro" id="IPR025466">
    <property type="entry name" value="DUF4317"/>
</dbReference>
<dbReference type="STRING" id="137838.GCA_001458595_03120"/>